<dbReference type="PROSITE" id="PS51000">
    <property type="entry name" value="HTH_DEOR_2"/>
    <property type="match status" value="1"/>
</dbReference>
<keyword evidence="2" id="KW-0804">Transcription</keyword>
<dbReference type="InterPro" id="IPR013196">
    <property type="entry name" value="HTH_11"/>
</dbReference>
<dbReference type="Pfam" id="PF08279">
    <property type="entry name" value="HTH_11"/>
    <property type="match status" value="1"/>
</dbReference>
<comment type="caution">
    <text evidence="4">The sequence shown here is derived from an EMBL/GenBank/DDBJ whole genome shotgun (WGS) entry which is preliminary data.</text>
</comment>
<dbReference type="PROSITE" id="PS52050">
    <property type="entry name" value="WYL"/>
    <property type="match status" value="1"/>
</dbReference>
<dbReference type="PANTHER" id="PTHR34580">
    <property type="match status" value="1"/>
</dbReference>
<keyword evidence="5" id="KW-1185">Reference proteome</keyword>
<accession>A0A4R4Q7F1</accession>
<dbReference type="GO" id="GO:0003700">
    <property type="term" value="F:DNA-binding transcription factor activity"/>
    <property type="evidence" value="ECO:0007669"/>
    <property type="project" value="InterPro"/>
</dbReference>
<evidence type="ECO:0000313" key="5">
    <source>
        <dbReference type="Proteomes" id="UP000295075"/>
    </source>
</evidence>
<dbReference type="InterPro" id="IPR036390">
    <property type="entry name" value="WH_DNA-bd_sf"/>
</dbReference>
<dbReference type="InterPro" id="IPR036388">
    <property type="entry name" value="WH-like_DNA-bd_sf"/>
</dbReference>
<dbReference type="PANTHER" id="PTHR34580:SF1">
    <property type="entry name" value="PROTEIN PAFC"/>
    <property type="match status" value="1"/>
</dbReference>
<sequence>MRADRLLQIILLLQQHARLSTRDLAERLEVSKRTVLRDMEALSAAGVPVYAERGRNGGCVLLPGYRADVSGLTPREAQALFAWSGRSELSDELGLRGSLKSAMGKLSATLPEELQSDAAALSGAIVVDRRRWFAEAEDHGALPVLRQAVVAEHRVRLRYASASSGLQRRTVDPWGLVEQAGRWYLVAAHRGAARMYRVSRIEQVDVLEEAADRPAGLDLRAEWERLRSNLEQPGGGPKGVQVEVRVHPDRAELFRRVVTSMLAKGAVPQERPSDDSWPHLWLDFRIREAACGMLIAFGPDVEVLEPLDLRAQLLELAQRAVELYS</sequence>
<keyword evidence="1" id="KW-0805">Transcription regulation</keyword>
<name>A0A4R4Q7F1_9ACTN</name>
<dbReference type="Pfam" id="PF25583">
    <property type="entry name" value="WCX"/>
    <property type="match status" value="1"/>
</dbReference>
<evidence type="ECO:0000256" key="2">
    <source>
        <dbReference type="ARBA" id="ARBA00023163"/>
    </source>
</evidence>
<dbReference type="AlphaFoldDB" id="A0A4R4Q7F1"/>
<dbReference type="RefSeq" id="WP_132405659.1">
    <property type="nucleotide sequence ID" value="NZ_SMKA01000036.1"/>
</dbReference>
<dbReference type="PIRSF" id="PIRSF016838">
    <property type="entry name" value="PafC"/>
    <property type="match status" value="1"/>
</dbReference>
<feature type="domain" description="HTH deoR-type" evidence="3">
    <location>
        <begin position="2"/>
        <end position="57"/>
    </location>
</feature>
<reference evidence="4 5" key="1">
    <citation type="submission" date="2019-03" db="EMBL/GenBank/DDBJ databases">
        <title>Draft genome sequences of novel Actinobacteria.</title>
        <authorList>
            <person name="Sahin N."/>
            <person name="Ay H."/>
            <person name="Saygin H."/>
        </authorList>
    </citation>
    <scope>NUCLEOTIDE SEQUENCE [LARGE SCALE GENOMIC DNA]</scope>
    <source>
        <strain evidence="4 5">JCM 30547</strain>
    </source>
</reference>
<proteinExistence type="predicted"/>
<organism evidence="4 5">
    <name type="scientific">Kribbella albertanoniae</name>
    <dbReference type="NCBI Taxonomy" id="1266829"/>
    <lineage>
        <taxon>Bacteria</taxon>
        <taxon>Bacillati</taxon>
        <taxon>Actinomycetota</taxon>
        <taxon>Actinomycetes</taxon>
        <taxon>Propionibacteriales</taxon>
        <taxon>Kribbellaceae</taxon>
        <taxon>Kribbella</taxon>
    </lineage>
</organism>
<dbReference type="Gene3D" id="1.10.10.10">
    <property type="entry name" value="Winged helix-like DNA-binding domain superfamily/Winged helix DNA-binding domain"/>
    <property type="match status" value="1"/>
</dbReference>
<dbReference type="InterPro" id="IPR028349">
    <property type="entry name" value="PafC-like"/>
</dbReference>
<dbReference type="OrthoDB" id="3171994at2"/>
<dbReference type="Pfam" id="PF13280">
    <property type="entry name" value="WYL"/>
    <property type="match status" value="1"/>
</dbReference>
<dbReference type="SMART" id="SM00420">
    <property type="entry name" value="HTH_DEOR"/>
    <property type="match status" value="1"/>
</dbReference>
<dbReference type="SUPFAM" id="SSF46785">
    <property type="entry name" value="Winged helix' DNA-binding domain"/>
    <property type="match status" value="1"/>
</dbReference>
<evidence type="ECO:0000313" key="4">
    <source>
        <dbReference type="EMBL" id="TDC31128.1"/>
    </source>
</evidence>
<dbReference type="InterPro" id="IPR001034">
    <property type="entry name" value="DeoR_HTH"/>
</dbReference>
<evidence type="ECO:0000256" key="1">
    <source>
        <dbReference type="ARBA" id="ARBA00023015"/>
    </source>
</evidence>
<protein>
    <submittedName>
        <fullName evidence="4">WYL domain-containing protein</fullName>
    </submittedName>
</protein>
<dbReference type="Proteomes" id="UP000295075">
    <property type="component" value="Unassembled WGS sequence"/>
</dbReference>
<dbReference type="InterPro" id="IPR057727">
    <property type="entry name" value="WCX_dom"/>
</dbReference>
<evidence type="ECO:0000259" key="3">
    <source>
        <dbReference type="PROSITE" id="PS51000"/>
    </source>
</evidence>
<dbReference type="InterPro" id="IPR051534">
    <property type="entry name" value="CBASS_pafABC_assoc_protein"/>
</dbReference>
<dbReference type="EMBL" id="SMKA01000036">
    <property type="protein sequence ID" value="TDC31128.1"/>
    <property type="molecule type" value="Genomic_DNA"/>
</dbReference>
<gene>
    <name evidence="4" type="ORF">E1261_11475</name>
</gene>
<dbReference type="InterPro" id="IPR026881">
    <property type="entry name" value="WYL_dom"/>
</dbReference>